<dbReference type="EMBL" id="CP030032">
    <property type="protein sequence ID" value="AWV89545.1"/>
    <property type="molecule type" value="Genomic_DNA"/>
</dbReference>
<accession>A0A2Z4FL68</accession>
<sequence>MIASMQYNQPSDSSSSGSQPAARRFARLYLLIGLCAALAAALAMPSCLPDGDEPARASAKRITSRDELIGGPTALGEIGDFILMNDKIKVVVEDVGFASGSGLFGGSLIDADRIRTTSNPDKIGGSGKDTFGEFFPAFFLEMVDPEEVVVLNDGSDGKAAIVEVRGRGGEFVSMLRFINQAMINSYEANFGDLVAGIPANSDGAPLVRFSVRYILEPGASHIRVESTLKNASDQPLTFPNAAVMGVLESFLGLDLSGFSVPVGAVLGFGELNSLFLPGVGYDLRWGLEDSYRHEIPLPAFPGLVTDFMASSNTKGTNYGFIAEEAPERNFVANKEAYGARDDDDMLVLFYAAGFSGAFTHDIPDTMGVGEEFTFTNYLIVGTGDVASILDEAYIIRDAPTQTVAGQVLTPTGAPARKNTSLLLYTARTDSGASADGCSRDGEGFDLLAPAPYSQAFTNDEGYFQFTLPPGKYCYRTRDEGRPLSDYRPFEVGDKPVYLNVQASPSASLSVLIQDERGNPMPGKIMLVGKHDYRGDLQKRFYLYDLQAGEPWRTSDMVPDDPNDPSTREYLEAIAYASADGIARLNARPGTYDVYASRGMEYELVRSKDVTLKPGQPAQLAVTLNRAIDTTGYLNGDFHMHARGSIDSGLSFDDRVISIAAEGLETVVSSDHNHVSDYLPYIARNGLRPWLNSVVGVELTTFEFGHFNAFPMNYDVGSINGGAVPWQSLPPQQIFDELRKHGTISPEETIIQVNHPRDTIMGYFSQYNVDPFTSEATLTFQDPSVTGVDKIMATISTPSGPSFMRDCRSEGESCRGTEKFESTLSWDFDAIEVFNGKHLELLKHYRVPYPASVGGADGWPQHAVDQIIDTTCADEFGAELTQFCTDNAIPAADCEAPLADHPTAAWCSFDTQALFARYPQGSVLCDGDAVAFPGGLDDWYNTLNYPRTFIRGDATPAPAEPVYKRYTATGNSDSHTAGVPNFTQPGSPRNFFYVGYDDPTKFKPADLVEAMTQHRNIISNGPFAFMKIGEASIGDEIAIANPRVDVEVVVRAAKWVGASRFRIIKNGEAVVVDDDATPTVHEFQLDEGGEYRATVSLTVDKDSWLVLEVEGDNSLFPVYTPQEIPEVNFEAAIGSIAGTLGFGGGVDGLAPETTFPLTPFAFTNPIWLVYDRPGDSDGEFTPPAPSAPSCSAGALQLSEIVQADADAPLKPVAPAAPRRLRRLDTAKLPASLKANDHHGHEALERQPGEYRDLRTRFKNWHTH</sequence>
<keyword evidence="2" id="KW-1185">Reference proteome</keyword>
<evidence type="ECO:0000313" key="1">
    <source>
        <dbReference type="EMBL" id="AWV89545.1"/>
    </source>
</evidence>
<protein>
    <recommendedName>
        <fullName evidence="3">Polymerase/histidinol phosphatase N-terminal domain-containing protein</fullName>
    </recommendedName>
</protein>
<dbReference type="KEGG" id="bsed:DN745_09435"/>
<dbReference type="AlphaFoldDB" id="A0A2Z4FL68"/>
<dbReference type="SUPFAM" id="SSF89550">
    <property type="entry name" value="PHP domain-like"/>
    <property type="match status" value="1"/>
</dbReference>
<dbReference type="Proteomes" id="UP000249799">
    <property type="component" value="Chromosome"/>
</dbReference>
<evidence type="ECO:0008006" key="3">
    <source>
        <dbReference type="Google" id="ProtNLM"/>
    </source>
</evidence>
<dbReference type="InterPro" id="IPR008969">
    <property type="entry name" value="CarboxyPept-like_regulatory"/>
</dbReference>
<name>A0A2Z4FL68_9DELT</name>
<dbReference type="InterPro" id="IPR016195">
    <property type="entry name" value="Pol/histidinol_Pase-like"/>
</dbReference>
<evidence type="ECO:0000313" key="2">
    <source>
        <dbReference type="Proteomes" id="UP000249799"/>
    </source>
</evidence>
<dbReference type="OrthoDB" id="5525048at2"/>
<reference evidence="1 2" key="1">
    <citation type="submission" date="2018-06" db="EMBL/GenBank/DDBJ databases">
        <title>Lujinxingia sediminis gen. nov. sp. nov., a new facultative anaerobic member of the class Deltaproteobacteria, and proposal of Lujinxingaceae fam. nov.</title>
        <authorList>
            <person name="Guo L.-Y."/>
            <person name="Li C.-M."/>
            <person name="Wang S."/>
            <person name="Du Z.-J."/>
        </authorList>
    </citation>
    <scope>NUCLEOTIDE SEQUENCE [LARGE SCALE GENOMIC DNA]</scope>
    <source>
        <strain evidence="1 2">FA350</strain>
    </source>
</reference>
<gene>
    <name evidence="1" type="ORF">DN745_09435</name>
</gene>
<proteinExistence type="predicted"/>
<dbReference type="Gene3D" id="3.20.20.140">
    <property type="entry name" value="Metal-dependent hydrolases"/>
    <property type="match status" value="1"/>
</dbReference>
<dbReference type="SUPFAM" id="SSF49464">
    <property type="entry name" value="Carboxypeptidase regulatory domain-like"/>
    <property type="match status" value="1"/>
</dbReference>
<organism evidence="1 2">
    <name type="scientific">Bradymonas sediminis</name>
    <dbReference type="NCBI Taxonomy" id="1548548"/>
    <lineage>
        <taxon>Bacteria</taxon>
        <taxon>Deltaproteobacteria</taxon>
        <taxon>Bradymonadales</taxon>
        <taxon>Bradymonadaceae</taxon>
        <taxon>Bradymonas</taxon>
    </lineage>
</organism>